<feature type="region of interest" description="Disordered" evidence="9">
    <location>
        <begin position="128"/>
        <end position="173"/>
    </location>
</feature>
<dbReference type="GO" id="GO:1905349">
    <property type="term" value="P:ciliary transition zone assembly"/>
    <property type="evidence" value="ECO:0007669"/>
    <property type="project" value="TreeGrafter"/>
</dbReference>
<dbReference type="GO" id="GO:0043010">
    <property type="term" value="P:camera-type eye development"/>
    <property type="evidence" value="ECO:0007669"/>
    <property type="project" value="TreeGrafter"/>
</dbReference>
<feature type="domain" description="Centrosomal protein of 290kDa coiled-coil region" evidence="10">
    <location>
        <begin position="1286"/>
        <end position="1413"/>
    </location>
</feature>
<proteinExistence type="predicted"/>
<feature type="coiled-coil region" evidence="8">
    <location>
        <begin position="1218"/>
        <end position="1252"/>
    </location>
</feature>
<organism evidence="11 12">
    <name type="scientific">Phocoena sinus</name>
    <name type="common">Vaquita</name>
    <dbReference type="NCBI Taxonomy" id="42100"/>
    <lineage>
        <taxon>Eukaryota</taxon>
        <taxon>Metazoa</taxon>
        <taxon>Chordata</taxon>
        <taxon>Craniata</taxon>
        <taxon>Vertebrata</taxon>
        <taxon>Euteleostomi</taxon>
        <taxon>Mammalia</taxon>
        <taxon>Eutheria</taxon>
        <taxon>Laurasiatheria</taxon>
        <taxon>Artiodactyla</taxon>
        <taxon>Whippomorpha</taxon>
        <taxon>Cetacea</taxon>
        <taxon>Odontoceti</taxon>
        <taxon>Phocoenidae</taxon>
        <taxon>Phocoena</taxon>
    </lineage>
</organism>
<feature type="coiled-coil region" evidence="8">
    <location>
        <begin position="2069"/>
        <end position="2251"/>
    </location>
</feature>
<feature type="coiled-coil region" evidence="8">
    <location>
        <begin position="1464"/>
        <end position="1491"/>
    </location>
</feature>
<keyword evidence="3" id="KW-0963">Cytoplasm</keyword>
<reference evidence="11" key="2">
    <citation type="submission" date="2025-08" db="UniProtKB">
        <authorList>
            <consortium name="Ensembl"/>
        </authorList>
    </citation>
    <scope>IDENTIFICATION</scope>
</reference>
<dbReference type="Pfam" id="PF16574">
    <property type="entry name" value="CEP209_CC5"/>
    <property type="match status" value="1"/>
</dbReference>
<evidence type="ECO:0000313" key="11">
    <source>
        <dbReference type="Ensembl" id="ENSPSNP00000006417.1"/>
    </source>
</evidence>
<dbReference type="Proteomes" id="UP000694554">
    <property type="component" value="Chromosome 10"/>
</dbReference>
<keyword evidence="6" id="KW-0206">Cytoskeleton</keyword>
<dbReference type="Ensembl" id="ENSPSNT00000007313.1">
    <property type="protein sequence ID" value="ENSPSNP00000006417.1"/>
    <property type="gene ID" value="ENSPSNG00000004767.1"/>
</dbReference>
<dbReference type="GO" id="GO:1905515">
    <property type="term" value="P:non-motile cilium assembly"/>
    <property type="evidence" value="ECO:0007669"/>
    <property type="project" value="TreeGrafter"/>
</dbReference>
<dbReference type="GO" id="GO:0035869">
    <property type="term" value="C:ciliary transition zone"/>
    <property type="evidence" value="ECO:0007669"/>
    <property type="project" value="Ensembl"/>
</dbReference>
<feature type="coiled-coil region" evidence="8">
    <location>
        <begin position="1974"/>
        <end position="2032"/>
    </location>
</feature>
<feature type="compositionally biased region" description="Basic and acidic residues" evidence="9">
    <location>
        <begin position="137"/>
        <end position="163"/>
    </location>
</feature>
<dbReference type="GO" id="GO:0042802">
    <property type="term" value="F:identical protein binding"/>
    <property type="evidence" value="ECO:0007669"/>
    <property type="project" value="Ensembl"/>
</dbReference>
<feature type="coiled-coil region" evidence="8">
    <location>
        <begin position="617"/>
        <end position="665"/>
    </location>
</feature>
<keyword evidence="12" id="KW-1185">Reference proteome</keyword>
<evidence type="ECO:0000256" key="2">
    <source>
        <dbReference type="ARBA" id="ARBA00004300"/>
    </source>
</evidence>
<dbReference type="PANTHER" id="PTHR18879">
    <property type="entry name" value="CENTROSOMAL PROTEIN OF 290 KDA"/>
    <property type="match status" value="1"/>
</dbReference>
<comment type="subcellular location">
    <subcellularLocation>
        <location evidence="1">Cytoplasm</location>
        <location evidence="1">Cytoskeleton</location>
        <location evidence="1">Cilium basal body</location>
    </subcellularLocation>
    <subcellularLocation>
        <location evidence="2">Cytoplasm</location>
        <location evidence="2">Cytoskeleton</location>
        <location evidence="2">Microtubule organizing center</location>
        <location evidence="2">Centrosome</location>
    </subcellularLocation>
</comment>
<dbReference type="GeneTree" id="ENSGT00730000111039"/>
<feature type="coiled-coil region" evidence="8">
    <location>
        <begin position="2338"/>
        <end position="2448"/>
    </location>
</feature>
<dbReference type="GO" id="GO:0034451">
    <property type="term" value="C:centriolar satellite"/>
    <property type="evidence" value="ECO:0007669"/>
    <property type="project" value="Ensembl"/>
</dbReference>
<feature type="region of interest" description="Disordered" evidence="9">
    <location>
        <begin position="2037"/>
        <end position="2057"/>
    </location>
</feature>
<feature type="compositionally biased region" description="Basic and acidic residues" evidence="9">
    <location>
        <begin position="2048"/>
        <end position="2057"/>
    </location>
</feature>
<feature type="region of interest" description="Disordered" evidence="9">
    <location>
        <begin position="2456"/>
        <end position="2476"/>
    </location>
</feature>
<dbReference type="InterPro" id="IPR032321">
    <property type="entry name" value="Cep209_CC5"/>
</dbReference>
<evidence type="ECO:0000259" key="10">
    <source>
        <dbReference type="Pfam" id="PF16574"/>
    </source>
</evidence>
<keyword evidence="7" id="KW-0966">Cell projection</keyword>
<feature type="coiled-coil region" evidence="8">
    <location>
        <begin position="1348"/>
        <end position="1389"/>
    </location>
</feature>
<reference evidence="11" key="1">
    <citation type="submission" date="2019-08" db="EMBL/GenBank/DDBJ databases">
        <title>Phocoena sinus (Vaquita) genome, mPhoSin1, primary haplotype.</title>
        <authorList>
            <person name="Morin P."/>
            <person name="Mountcastle J."/>
            <person name="Fungtammasan C."/>
            <person name="Rhie A."/>
            <person name="Rojas-Bracho L."/>
            <person name="Smith C.R."/>
            <person name="Taylor B.L."/>
            <person name="Gulland F.M.D."/>
            <person name="Musser W."/>
            <person name="Houck M."/>
            <person name="Haase B."/>
            <person name="Paez S."/>
            <person name="Howe K."/>
            <person name="Torrance J."/>
            <person name="Formenti G."/>
            <person name="Phillippy A."/>
            <person name="Ryder O."/>
            <person name="Jarvis E.D."/>
            <person name="Fedrigo O."/>
        </authorList>
    </citation>
    <scope>NUCLEOTIDE SEQUENCE [LARGE SCALE GENOMIC DNA]</scope>
</reference>
<name>A0A8C9BP41_PHOSS</name>
<feature type="coiled-coil region" evidence="8">
    <location>
        <begin position="781"/>
        <end position="875"/>
    </location>
</feature>
<gene>
    <name evidence="11" type="primary">CEP290</name>
</gene>
<feature type="coiled-coil region" evidence="8">
    <location>
        <begin position="699"/>
        <end position="747"/>
    </location>
</feature>
<evidence type="ECO:0000256" key="8">
    <source>
        <dbReference type="SAM" id="Coils"/>
    </source>
</evidence>
<evidence type="ECO:0000256" key="3">
    <source>
        <dbReference type="ARBA" id="ARBA00022490"/>
    </source>
</evidence>
<dbReference type="InterPro" id="IPR026201">
    <property type="entry name" value="Cep290"/>
</dbReference>
<keyword evidence="5 8" id="KW-0175">Coiled coil</keyword>
<feature type="coiled-coil region" evidence="8">
    <location>
        <begin position="2276"/>
        <end position="2313"/>
    </location>
</feature>
<feature type="coiled-coil region" evidence="8">
    <location>
        <begin position="1532"/>
        <end position="1584"/>
    </location>
</feature>
<evidence type="ECO:0000256" key="1">
    <source>
        <dbReference type="ARBA" id="ARBA00004120"/>
    </source>
</evidence>
<evidence type="ECO:0000256" key="5">
    <source>
        <dbReference type="ARBA" id="ARBA00023054"/>
    </source>
</evidence>
<sequence>MPPNINWKEIRKVDPDELPRQEELADNLLISLSKVEVNELKSESQENMIHLFRITQSLMKMKAQEVELALEEVEKAGEEQAKFENQLKTKVMKLENELEMAQHSAGGRDTRFLRDEIRQLEKQLEQKDRELEDMEKELEKEKKVNEQLALRNEEAENENSKLRRENKRLKKKNEQLRQDIIDYQKQIDSQKETLSSRREDSDYRSQLSKKNYELVQYLDEIQTLTEANEKLELQNEEMRKNLEESVQEMEKMTDEYNRMKAIVHQTDNIMDQLKKENDHYQLQVQELTNLLKAKNEEDDPIMAAVNAKVEEWKLILSSKDDEIIEYQQMLHNLREKLKNAQLDADKSNIMALQQGIQERDSQIKMLTDQVEQYTKEMEKNTFIIEDLKNELQRNKGASALSQRTHYMKIQSKFQILEERTKEAERTAELAEADAREKDKELVETLKRLKDYELGVYGLEDAVIEIKNCKNQIKIRDQEIEVLTKEINKLELKINDFLDENEALKERMGLEPKTMIDLTEFRNSKSLKQQQYRAENQILLKEASIESLEEERLDLKKKIRQMAQEKGKRTATSGLTVEDLNLTEDFSQENKMEGRKFDFMSLKNMSEAQSNEFLSRELIEKERDLERSRTVIAKFQNKLKELVEENKQLEEGMKEILQAIKEMQKDPDVKGGETSLIIPSLERLVNAIESKNAEGIFDANLHLKAQVDQLTGRNEELRQELRESRKEAINYSQQLTKANLKIDHLEKETSLLRQSEGSNVVFKGVDLPDGVAPSSANIINSQNEYLIELEYKENKLKNLEDSLEDYNRKFAVIRHQQSLLYKEYLSEKETWKTESEKMKEEKRKLEDQIQQDAIKIKEYNNLLSALQMDSDEIKKTLSENSRKITVLQVNEKSLIRQYTTLVEMERQLRKENWKQKNELISMEAEVGEKIGRLQRFKEMAVFKIAALQKVIDNSVSLSELALANKQYNELTAKYRDILQKDNMLVQRTNNLEHLECENASLKEQMESVSKELEITKEKLHTIEQAWEQETKLGNESNMDKAKKSITNSEIVSISKKITMLEMKELNERQRAEHSQKMYEHVKTSLKQVEERNFELETKFAELTKINLEAQKVEQMLRDELADSVSKTVSDADRQHILELEKSEMELKVEVSKLKEISDIAKRQVEILNAQQQSREKEVESIRMQLLDYQAQSDEKALIAKLHQHVVSLQVSEATALGKLESVTSKLQKMEAHNLRLEQKLDEKEQALYSARLEGRNRATHLRQTIQSLRRQFSGALPLAQQETFSKTMIQLQNDKLKIMQEMKNSQQEHRNMKNRTLEMELKLKGLEELISTLKDARGAQKVIIWHTKIEELRLQELKLSRELVKDKEEIKYLNNIISEYEHTISSLEEDIVQQNKFHEERQMAWDQREVELERQLDVFDRQQNEILSAAQKFEEATGSMPDPSLPLPNQLEIALRKIKENIRIILETQATCKSLEEKLKKKESALRLAEENILSRDKVINELRLRLPATAEREKLIAELGRKEVEPKSHHTLKLAHQTIANMQARLNQKEEVLKKYQHLLEKAREEQREIVKKHEEELHILHHKLELQADSSLSKFKETTWDLIKQSPTPVPTNKHFIHLAEMEQRVAEQDDSLSSLVIKLKNVSQDLERQREVTELKVKEFENIKLRLQENHADEVKQIKAQVEDLRCLLAQSQKESQSLKSELQAQKEANSRAPTTTMRNLVERLKSQLALKEKQQKALSRALLELRAEMTAAAEERIISTTSQKEANLNVQQIVDQHTKELKSQVEDLCEKILKLKEALKTSKNRENLLTDNLNDLTSELQKNQKAYNKMLREKDGIDQENDELKRQIKRLTSGLQGKALIDNKQSLIEELQKKIKKLESQLEKKVDEVEIKPMKEKSAREEVIRWEEGKKWQTKIEGIRNRLKEKEGEVCILTKQLNTLKDLFAKADKEKLTLQRKLKTTGMTVDHVMEVRALESEKELEELKKRNLDLENDISYMRTHQALPRDSVIEDLRLQNKYLQEKLHALEKQFSKDAYSRPSTSGIESDDHYQREQELQRENLKLSSENIELKFQLEQANKDLPRLKNQVRDLKEMCEFLKKEKAEVERKLGHVRGSGRSGKTIPELEKTIGLMKKVVEKVQRENEQLKKTSGILTSEKMANIEMENEKLKAELEKLKVHLGHQLSMHYESKTKGTEKIVAENERLRKELKKETEAAEKLRIAKNNLEILNEKMTVQLEETGKRLQLAESRGPQLEGADSKRWKSIVVTRMYETKLKELETDIAKKTKSLTDLKQLVRQATEREQKVKKYTEDLEQQIEILKHVPEGDETEQGLQWELQVLRLANSQLEKEKEELIHQIEVNKDQNGPESTIPDPDQLKEKVKDLETQLKTSDLEKQHLKEEIKKLKKELENFDPSFFEEIEDLKYNYKEEVKKNILLEEKLKKLSEQFGVELTSPVAASEEFEDEEEENPVNPIY</sequence>
<dbReference type="GO" id="GO:0090316">
    <property type="term" value="P:positive regulation of intracellular protein transport"/>
    <property type="evidence" value="ECO:0007669"/>
    <property type="project" value="Ensembl"/>
</dbReference>
<dbReference type="GO" id="GO:0032991">
    <property type="term" value="C:protein-containing complex"/>
    <property type="evidence" value="ECO:0007669"/>
    <property type="project" value="Ensembl"/>
</dbReference>
<dbReference type="GO" id="GO:0097711">
    <property type="term" value="P:ciliary basal body-plasma membrane docking"/>
    <property type="evidence" value="ECO:0007669"/>
    <property type="project" value="TreeGrafter"/>
</dbReference>
<dbReference type="GO" id="GO:0005829">
    <property type="term" value="C:cytosol"/>
    <property type="evidence" value="ECO:0007669"/>
    <property type="project" value="Ensembl"/>
</dbReference>
<evidence type="ECO:0000256" key="7">
    <source>
        <dbReference type="ARBA" id="ARBA00023273"/>
    </source>
</evidence>
<evidence type="ECO:0000313" key="12">
    <source>
        <dbReference type="Proteomes" id="UP000694554"/>
    </source>
</evidence>
<accession>A0A8C9BP41</accession>
<feature type="coiled-coil region" evidence="8">
    <location>
        <begin position="959"/>
        <end position="1024"/>
    </location>
</feature>
<feature type="compositionally biased region" description="Acidic residues" evidence="9">
    <location>
        <begin position="2461"/>
        <end position="2470"/>
    </location>
</feature>
<evidence type="ECO:0000256" key="9">
    <source>
        <dbReference type="SAM" id="MobiDB-lite"/>
    </source>
</evidence>
<evidence type="ECO:0000256" key="6">
    <source>
        <dbReference type="ARBA" id="ARBA00023212"/>
    </source>
</evidence>
<dbReference type="GO" id="GO:0045893">
    <property type="term" value="P:positive regulation of DNA-templated transcription"/>
    <property type="evidence" value="ECO:0007669"/>
    <property type="project" value="Ensembl"/>
</dbReference>
<keyword evidence="4" id="KW-0970">Cilium biogenesis/degradation</keyword>
<reference evidence="11" key="3">
    <citation type="submission" date="2025-09" db="UniProtKB">
        <authorList>
            <consortium name="Ensembl"/>
        </authorList>
    </citation>
    <scope>IDENTIFICATION</scope>
</reference>
<dbReference type="GO" id="GO:0001822">
    <property type="term" value="P:kidney development"/>
    <property type="evidence" value="ECO:0007669"/>
    <property type="project" value="TreeGrafter"/>
</dbReference>
<feature type="coiled-coil region" evidence="8">
    <location>
        <begin position="1077"/>
        <end position="1104"/>
    </location>
</feature>
<protein>
    <submittedName>
        <fullName evidence="11">Centrosomal protein 290</fullName>
    </submittedName>
</protein>
<feature type="coiled-coil region" evidence="8">
    <location>
        <begin position="1287"/>
        <end position="1314"/>
    </location>
</feature>
<feature type="coiled-coil region" evidence="8">
    <location>
        <begin position="465"/>
        <end position="506"/>
    </location>
</feature>
<dbReference type="GO" id="GO:0005634">
    <property type="term" value="C:nucleus"/>
    <property type="evidence" value="ECO:0007669"/>
    <property type="project" value="Ensembl"/>
</dbReference>
<dbReference type="PANTHER" id="PTHR18879:SF20">
    <property type="entry name" value="CENTROSOMAL PROTEIN OF 290 KDA"/>
    <property type="match status" value="1"/>
</dbReference>
<feature type="coiled-coil region" evidence="8">
    <location>
        <begin position="537"/>
        <end position="567"/>
    </location>
</feature>
<dbReference type="GO" id="GO:0005814">
    <property type="term" value="C:centriole"/>
    <property type="evidence" value="ECO:0007669"/>
    <property type="project" value="Ensembl"/>
</dbReference>
<feature type="coiled-coil region" evidence="8">
    <location>
        <begin position="1645"/>
        <end position="1891"/>
    </location>
</feature>
<evidence type="ECO:0000256" key="4">
    <source>
        <dbReference type="ARBA" id="ARBA00022794"/>
    </source>
</evidence>